<keyword evidence="1" id="KW-0472">Membrane</keyword>
<sequence>MQKGMPRRALLKGSVMALGALVAGSLGGCLTSQLYESRASNEVYTETVSQFYITADAQSFVILGKKYHYFVRVDPELLKAIQSDLHGKMQAEFSQILVNAGQNLDGNLLLRIPGLDQLDARQVDEAKALGFVVATSQNALLHRYAIRGSRFKSKRDISAYQANALNSSYTLNFSAYREKSKVGQVLLTPVTLTADGVLTILALPLLPVAFMAARPFRVK</sequence>
<proteinExistence type="predicted"/>
<dbReference type="InterPro" id="IPR006311">
    <property type="entry name" value="TAT_signal"/>
</dbReference>
<dbReference type="AlphaFoldDB" id="A0A1H4LMF7"/>
<protein>
    <recommendedName>
        <fullName evidence="4">5-formyltetrahydrofolate cyclo-ligase</fullName>
    </recommendedName>
</protein>
<keyword evidence="3" id="KW-1185">Reference proteome</keyword>
<evidence type="ECO:0008006" key="4">
    <source>
        <dbReference type="Google" id="ProtNLM"/>
    </source>
</evidence>
<accession>A0A1H4LMF7</accession>
<evidence type="ECO:0000256" key="1">
    <source>
        <dbReference type="SAM" id="Phobius"/>
    </source>
</evidence>
<organism evidence="2 3">
    <name type="scientific">Pseudomonas saponiphila</name>
    <dbReference type="NCBI Taxonomy" id="556534"/>
    <lineage>
        <taxon>Bacteria</taxon>
        <taxon>Pseudomonadati</taxon>
        <taxon>Pseudomonadota</taxon>
        <taxon>Gammaproteobacteria</taxon>
        <taxon>Pseudomonadales</taxon>
        <taxon>Pseudomonadaceae</taxon>
        <taxon>Pseudomonas</taxon>
    </lineage>
</organism>
<reference evidence="3" key="1">
    <citation type="submission" date="2016-10" db="EMBL/GenBank/DDBJ databases">
        <authorList>
            <person name="Varghese N."/>
            <person name="Submissions S."/>
        </authorList>
    </citation>
    <scope>NUCLEOTIDE SEQUENCE [LARGE SCALE GENOMIC DNA]</scope>
    <source>
        <strain evidence="3">DSM 9751</strain>
    </source>
</reference>
<evidence type="ECO:0000313" key="3">
    <source>
        <dbReference type="Proteomes" id="UP000198982"/>
    </source>
</evidence>
<keyword evidence="1" id="KW-1133">Transmembrane helix</keyword>
<dbReference type="PROSITE" id="PS51318">
    <property type="entry name" value="TAT"/>
    <property type="match status" value="1"/>
</dbReference>
<dbReference type="EMBL" id="FNTJ01000001">
    <property type="protein sequence ID" value="SEB71455.1"/>
    <property type="molecule type" value="Genomic_DNA"/>
</dbReference>
<keyword evidence="1" id="KW-0812">Transmembrane</keyword>
<feature type="transmembrane region" description="Helical" evidence="1">
    <location>
        <begin position="196"/>
        <end position="213"/>
    </location>
</feature>
<dbReference type="PROSITE" id="PS51257">
    <property type="entry name" value="PROKAR_LIPOPROTEIN"/>
    <property type="match status" value="1"/>
</dbReference>
<name>A0A1H4LMF7_9PSED</name>
<gene>
    <name evidence="2" type="ORF">SAMN05216178_1969</name>
</gene>
<dbReference type="Proteomes" id="UP000198982">
    <property type="component" value="Unassembled WGS sequence"/>
</dbReference>
<dbReference type="RefSeq" id="WP_092312680.1">
    <property type="nucleotide sequence ID" value="NZ_FNTJ01000001.1"/>
</dbReference>
<evidence type="ECO:0000313" key="2">
    <source>
        <dbReference type="EMBL" id="SEB71455.1"/>
    </source>
</evidence>